<evidence type="ECO:0000313" key="1">
    <source>
        <dbReference type="EMBL" id="KAK7259468.1"/>
    </source>
</evidence>
<comment type="caution">
    <text evidence="1">The sequence shown here is derived from an EMBL/GenBank/DDBJ whole genome shotgun (WGS) entry which is preliminary data.</text>
</comment>
<accession>A0AAN9ELP2</accession>
<organism evidence="1 2">
    <name type="scientific">Crotalaria pallida</name>
    <name type="common">Smooth rattlebox</name>
    <name type="synonym">Crotalaria striata</name>
    <dbReference type="NCBI Taxonomy" id="3830"/>
    <lineage>
        <taxon>Eukaryota</taxon>
        <taxon>Viridiplantae</taxon>
        <taxon>Streptophyta</taxon>
        <taxon>Embryophyta</taxon>
        <taxon>Tracheophyta</taxon>
        <taxon>Spermatophyta</taxon>
        <taxon>Magnoliopsida</taxon>
        <taxon>eudicotyledons</taxon>
        <taxon>Gunneridae</taxon>
        <taxon>Pentapetalae</taxon>
        <taxon>rosids</taxon>
        <taxon>fabids</taxon>
        <taxon>Fabales</taxon>
        <taxon>Fabaceae</taxon>
        <taxon>Papilionoideae</taxon>
        <taxon>50 kb inversion clade</taxon>
        <taxon>genistoids sensu lato</taxon>
        <taxon>core genistoids</taxon>
        <taxon>Crotalarieae</taxon>
        <taxon>Crotalaria</taxon>
    </lineage>
</organism>
<dbReference type="EMBL" id="JAYWIO010000005">
    <property type="protein sequence ID" value="KAK7259468.1"/>
    <property type="molecule type" value="Genomic_DNA"/>
</dbReference>
<evidence type="ECO:0000313" key="2">
    <source>
        <dbReference type="Proteomes" id="UP001372338"/>
    </source>
</evidence>
<protein>
    <submittedName>
        <fullName evidence="1">Uncharacterized protein</fullName>
    </submittedName>
</protein>
<dbReference type="AlphaFoldDB" id="A0AAN9ELP2"/>
<gene>
    <name evidence="1" type="ORF">RIF29_25076</name>
</gene>
<keyword evidence="2" id="KW-1185">Reference proteome</keyword>
<name>A0AAN9ELP2_CROPI</name>
<dbReference type="Proteomes" id="UP001372338">
    <property type="component" value="Unassembled WGS sequence"/>
</dbReference>
<reference evidence="1 2" key="1">
    <citation type="submission" date="2024-01" db="EMBL/GenBank/DDBJ databases">
        <title>The genomes of 5 underutilized Papilionoideae crops provide insights into root nodulation and disease resistanc.</title>
        <authorList>
            <person name="Yuan L."/>
        </authorList>
    </citation>
    <scope>NUCLEOTIDE SEQUENCE [LARGE SCALE GENOMIC DNA]</scope>
    <source>
        <strain evidence="1">ZHUSHIDOU_FW_LH</strain>
        <tissue evidence="1">Leaf</tissue>
    </source>
</reference>
<proteinExistence type="predicted"/>
<sequence>MASQGTAGTIRVSLHNHLYASRTEKLPSCNPAQQRVSCPISSFGAGRAQILYRIFECTALETIEIPEPNGISYILHGCCIWNASVLLIRKLNKHSIVIYPFFLPKGCCSSIFDDLLFVVMKIQP</sequence>